<accession>A0A1Y5S3F5</accession>
<protein>
    <recommendedName>
        <fullName evidence="4">Lipoprotein</fullName>
    </recommendedName>
</protein>
<evidence type="ECO:0008006" key="4">
    <source>
        <dbReference type="Google" id="ProtNLM"/>
    </source>
</evidence>
<dbReference type="Proteomes" id="UP000193862">
    <property type="component" value="Unassembled WGS sequence"/>
</dbReference>
<evidence type="ECO:0000256" key="1">
    <source>
        <dbReference type="SAM" id="SignalP"/>
    </source>
</evidence>
<dbReference type="AlphaFoldDB" id="A0A1Y5S3F5"/>
<keyword evidence="3" id="KW-1185">Reference proteome</keyword>
<reference evidence="2 3" key="1">
    <citation type="submission" date="2017-03" db="EMBL/GenBank/DDBJ databases">
        <authorList>
            <person name="Afonso C.L."/>
            <person name="Miller P.J."/>
            <person name="Scott M.A."/>
            <person name="Spackman E."/>
            <person name="Goraichik I."/>
            <person name="Dimitrov K.M."/>
            <person name="Suarez D.L."/>
            <person name="Swayne D.E."/>
        </authorList>
    </citation>
    <scope>NUCLEOTIDE SEQUENCE [LARGE SCALE GENOMIC DNA]</scope>
    <source>
        <strain evidence="2 3">CECT 8620</strain>
    </source>
</reference>
<organism evidence="2 3">
    <name type="scientific">Aquimixticola soesokkakensis</name>
    <dbReference type="NCBI Taxonomy" id="1519096"/>
    <lineage>
        <taxon>Bacteria</taxon>
        <taxon>Pseudomonadati</taxon>
        <taxon>Pseudomonadota</taxon>
        <taxon>Alphaproteobacteria</taxon>
        <taxon>Rhodobacterales</taxon>
        <taxon>Paracoccaceae</taxon>
        <taxon>Aquimixticola</taxon>
    </lineage>
</organism>
<sequence length="103" mass="10217">MMTRMILCAALGLSMLGLTACSRQQAGELMVDGVVGTGKLAAKGAVGAGKLAVKGGKAAVNQTPLGQTEAQSFPAGTAVCTGADGALMEAPKRADGTAYCPRF</sequence>
<evidence type="ECO:0000313" key="3">
    <source>
        <dbReference type="Proteomes" id="UP000193862"/>
    </source>
</evidence>
<proteinExistence type="predicted"/>
<dbReference type="EMBL" id="FWFS01000003">
    <property type="protein sequence ID" value="SLN30346.1"/>
    <property type="molecule type" value="Genomic_DNA"/>
</dbReference>
<keyword evidence="1" id="KW-0732">Signal</keyword>
<evidence type="ECO:0000313" key="2">
    <source>
        <dbReference type="EMBL" id="SLN30346.1"/>
    </source>
</evidence>
<dbReference type="PROSITE" id="PS51257">
    <property type="entry name" value="PROKAR_LIPOPROTEIN"/>
    <property type="match status" value="1"/>
</dbReference>
<gene>
    <name evidence="2" type="ORF">AQS8620_00947</name>
</gene>
<name>A0A1Y5S3F5_9RHOB</name>
<feature type="chain" id="PRO_5012734852" description="Lipoprotein" evidence="1">
    <location>
        <begin position="27"/>
        <end position="103"/>
    </location>
</feature>
<feature type="signal peptide" evidence="1">
    <location>
        <begin position="1"/>
        <end position="26"/>
    </location>
</feature>